<protein>
    <submittedName>
        <fullName evidence="2">Uncharacterized protein</fullName>
    </submittedName>
</protein>
<evidence type="ECO:0000313" key="3">
    <source>
        <dbReference type="Proteomes" id="UP000438429"/>
    </source>
</evidence>
<reference evidence="2 3" key="1">
    <citation type="submission" date="2019-06" db="EMBL/GenBank/DDBJ databases">
        <title>Draft genomes of female and male turbot (Scophthalmus maximus).</title>
        <authorList>
            <person name="Xu H."/>
            <person name="Xu X.-W."/>
            <person name="Shao C."/>
            <person name="Chen S."/>
        </authorList>
    </citation>
    <scope>NUCLEOTIDE SEQUENCE [LARGE SCALE GENOMIC DNA]</scope>
    <source>
        <strain evidence="2">Ysfricsl-2016a</strain>
        <tissue evidence="2">Blood</tissue>
    </source>
</reference>
<sequence>MRSFPQPFGSRGGSVSNHSPVQLGSTQPLGTVRLLCAHIVSQVKVKAVRRDWTVTCYKSENPKESKSC</sequence>
<dbReference type="EMBL" id="VEVO01000015">
    <property type="protein sequence ID" value="KAF0030694.1"/>
    <property type="molecule type" value="Genomic_DNA"/>
</dbReference>
<evidence type="ECO:0000256" key="1">
    <source>
        <dbReference type="SAM" id="MobiDB-lite"/>
    </source>
</evidence>
<evidence type="ECO:0000313" key="2">
    <source>
        <dbReference type="EMBL" id="KAF0030694.1"/>
    </source>
</evidence>
<accession>A0A6A4SIA1</accession>
<name>A0A6A4SIA1_SCOMX</name>
<organism evidence="2 3">
    <name type="scientific">Scophthalmus maximus</name>
    <name type="common">Turbot</name>
    <name type="synonym">Psetta maxima</name>
    <dbReference type="NCBI Taxonomy" id="52904"/>
    <lineage>
        <taxon>Eukaryota</taxon>
        <taxon>Metazoa</taxon>
        <taxon>Chordata</taxon>
        <taxon>Craniata</taxon>
        <taxon>Vertebrata</taxon>
        <taxon>Euteleostomi</taxon>
        <taxon>Actinopterygii</taxon>
        <taxon>Neopterygii</taxon>
        <taxon>Teleostei</taxon>
        <taxon>Neoteleostei</taxon>
        <taxon>Acanthomorphata</taxon>
        <taxon>Carangaria</taxon>
        <taxon>Pleuronectiformes</taxon>
        <taxon>Pleuronectoidei</taxon>
        <taxon>Scophthalmidae</taxon>
        <taxon>Scophthalmus</taxon>
    </lineage>
</organism>
<dbReference type="AlphaFoldDB" id="A0A6A4SIA1"/>
<feature type="region of interest" description="Disordered" evidence="1">
    <location>
        <begin position="1"/>
        <end position="23"/>
    </location>
</feature>
<comment type="caution">
    <text evidence="2">The sequence shown here is derived from an EMBL/GenBank/DDBJ whole genome shotgun (WGS) entry which is preliminary data.</text>
</comment>
<gene>
    <name evidence="2" type="ORF">F2P81_017425</name>
</gene>
<feature type="compositionally biased region" description="Polar residues" evidence="1">
    <location>
        <begin position="13"/>
        <end position="23"/>
    </location>
</feature>
<dbReference type="Proteomes" id="UP000438429">
    <property type="component" value="Unassembled WGS sequence"/>
</dbReference>
<proteinExistence type="predicted"/>